<feature type="signal peptide" evidence="1">
    <location>
        <begin position="1"/>
        <end position="21"/>
    </location>
</feature>
<proteinExistence type="predicted"/>
<dbReference type="RefSeq" id="XP_040780848.1">
    <property type="nucleotide sequence ID" value="XM_040922844.1"/>
</dbReference>
<evidence type="ECO:0000313" key="2">
    <source>
        <dbReference type="EMBL" id="KAF3769887.1"/>
    </source>
</evidence>
<evidence type="ECO:0000256" key="1">
    <source>
        <dbReference type="SAM" id="SignalP"/>
    </source>
</evidence>
<gene>
    <name evidence="2" type="ORF">M406DRAFT_354165</name>
</gene>
<dbReference type="OrthoDB" id="3525185at2759"/>
<keyword evidence="1" id="KW-0732">Signal</keyword>
<feature type="chain" id="PRO_5040281948" evidence="1">
    <location>
        <begin position="22"/>
        <end position="134"/>
    </location>
</feature>
<protein>
    <submittedName>
        <fullName evidence="2">Uncharacterized protein</fullName>
    </submittedName>
</protein>
<dbReference type="AlphaFoldDB" id="A0A9P4YBL1"/>
<keyword evidence="3" id="KW-1185">Reference proteome</keyword>
<evidence type="ECO:0000313" key="3">
    <source>
        <dbReference type="Proteomes" id="UP000803844"/>
    </source>
</evidence>
<accession>A0A9P4YBL1</accession>
<dbReference type="GeneID" id="63839973"/>
<organism evidence="2 3">
    <name type="scientific">Cryphonectria parasitica (strain ATCC 38755 / EP155)</name>
    <dbReference type="NCBI Taxonomy" id="660469"/>
    <lineage>
        <taxon>Eukaryota</taxon>
        <taxon>Fungi</taxon>
        <taxon>Dikarya</taxon>
        <taxon>Ascomycota</taxon>
        <taxon>Pezizomycotina</taxon>
        <taxon>Sordariomycetes</taxon>
        <taxon>Sordariomycetidae</taxon>
        <taxon>Diaporthales</taxon>
        <taxon>Cryphonectriaceae</taxon>
        <taxon>Cryphonectria-Endothia species complex</taxon>
        <taxon>Cryphonectria</taxon>
    </lineage>
</organism>
<dbReference type="EMBL" id="MU032344">
    <property type="protein sequence ID" value="KAF3769887.1"/>
    <property type="molecule type" value="Genomic_DNA"/>
</dbReference>
<comment type="caution">
    <text evidence="2">The sequence shown here is derived from an EMBL/GenBank/DDBJ whole genome shotgun (WGS) entry which is preliminary data.</text>
</comment>
<name>A0A9P4YBL1_CRYP1</name>
<reference evidence="2" key="1">
    <citation type="journal article" date="2020" name="Phytopathology">
        <title>Genome sequence of the chestnut blight fungus Cryphonectria parasitica EP155: A fundamental resource for an archetypical invasive plant pathogen.</title>
        <authorList>
            <person name="Crouch J.A."/>
            <person name="Dawe A."/>
            <person name="Aerts A."/>
            <person name="Barry K."/>
            <person name="Churchill A.C.L."/>
            <person name="Grimwood J."/>
            <person name="Hillman B."/>
            <person name="Milgroom M.G."/>
            <person name="Pangilinan J."/>
            <person name="Smith M."/>
            <person name="Salamov A."/>
            <person name="Schmutz J."/>
            <person name="Yadav J."/>
            <person name="Grigoriev I.V."/>
            <person name="Nuss D."/>
        </authorList>
    </citation>
    <scope>NUCLEOTIDE SEQUENCE</scope>
    <source>
        <strain evidence="2">EP155</strain>
    </source>
</reference>
<sequence>MVLAYWANLLILQECLNQCEAGPERPFEASNRRLATDILRCTEHVGHGVMGPYRVGYGLRIAYDFVDRPTQLWTLMMVDKYNKRYEALSRDVYPENPLIRDEDGKSFVMGIGLTWTRWFEMERTRALEHDEHDH</sequence>
<dbReference type="Proteomes" id="UP000803844">
    <property type="component" value="Unassembled WGS sequence"/>
</dbReference>